<evidence type="ECO:0000313" key="6">
    <source>
        <dbReference type="Proteomes" id="UP000593915"/>
    </source>
</evidence>
<dbReference type="AlphaFoldDB" id="A0A7S6WMD2"/>
<dbReference type="EC" id="6.2.1.22" evidence="3"/>
<dbReference type="InterPro" id="IPR016181">
    <property type="entry name" value="Acyl_CoA_acyltransferase"/>
</dbReference>
<keyword evidence="2 3" id="KW-0067">ATP-binding</keyword>
<evidence type="ECO:0000256" key="3">
    <source>
        <dbReference type="PIRNR" id="PIRNR005751"/>
    </source>
</evidence>
<proteinExistence type="predicted"/>
<gene>
    <name evidence="5" type="ORF">IFE08_08110</name>
</gene>
<comment type="function">
    <text evidence="3">Acetylation of prosthetic group (2-(5''-phosphoribosyl)-3'-dephosphocoenzyme-A) of the gamma subunit of citrate lyase.</text>
</comment>
<dbReference type="PANTHER" id="PTHR40599:SF1">
    <property type="entry name" value="[CITRATE [PRO-3S]-LYASE] LIGASE"/>
    <property type="match status" value="1"/>
</dbReference>
<reference evidence="5 6" key="1">
    <citation type="submission" date="2020-09" db="EMBL/GenBank/DDBJ databases">
        <title>Characterization of Treponema spp. from bovine digital dermatitis in Korea.</title>
        <authorList>
            <person name="Espiritu H.M."/>
            <person name="Cho Y.I."/>
            <person name="Mamuad L."/>
        </authorList>
    </citation>
    <scope>NUCLEOTIDE SEQUENCE [LARGE SCALE GENOMIC DNA]</scope>
    <source>
        <strain evidence="5 6">KS1</strain>
    </source>
</reference>
<organism evidence="5 6">
    <name type="scientific">Treponema pedis</name>
    <dbReference type="NCBI Taxonomy" id="409322"/>
    <lineage>
        <taxon>Bacteria</taxon>
        <taxon>Pseudomonadati</taxon>
        <taxon>Spirochaetota</taxon>
        <taxon>Spirochaetia</taxon>
        <taxon>Spirochaetales</taxon>
        <taxon>Treponemataceae</taxon>
        <taxon>Treponema</taxon>
    </lineage>
</organism>
<sequence length="344" mass="39500">MTNLQKINLNILNQKEKFISLLEQNGLREDSLESLYGIFDDADNLLACGGREKNILKCFAVNSKFQGLGLTDEILSALLKEAYSENYKSFFIFTKKTSAHFFTNAGFTVLETAADSALLYRGEKTAEQTLKEKFLEYCPKAEIKKKLNAAIVINANPFTLGHRHLIEEALKYCNNEKLLFVFVVENDKSFFSFKDRFFLVKENVKDLKNIFVLPSSEFLISEATFPSYFLKETALVQKNQTELDARIFLKYFVPFFNIGVRFLGEEPLDISTGLYNKTLLAELPPKCEVRIIKRKKTKGHNEEIISATAVRRAYKNNSLEEIKDYVSSFTYNFLQGLKNKNYGK</sequence>
<dbReference type="Pfam" id="PF08218">
    <property type="entry name" value="Citrate_ly_lig"/>
    <property type="match status" value="1"/>
</dbReference>
<name>A0A7S6WMD2_9SPIR</name>
<dbReference type="InterPro" id="IPR013166">
    <property type="entry name" value="Citrate_lyase_ligase_C"/>
</dbReference>
<dbReference type="GO" id="GO:0016829">
    <property type="term" value="F:lyase activity"/>
    <property type="evidence" value="ECO:0007669"/>
    <property type="project" value="UniProtKB-KW"/>
</dbReference>
<dbReference type="SMART" id="SM00764">
    <property type="entry name" value="Citrate_ly_lig"/>
    <property type="match status" value="1"/>
</dbReference>
<dbReference type="GO" id="GO:0008771">
    <property type="term" value="F:[citrate (pro-3S)-lyase] ligase activity"/>
    <property type="evidence" value="ECO:0007669"/>
    <property type="project" value="UniProtKB-EC"/>
</dbReference>
<feature type="domain" description="Citrate lyase ligase C-terminal" evidence="4">
    <location>
        <begin position="148"/>
        <end position="334"/>
    </location>
</feature>
<evidence type="ECO:0000313" key="5">
    <source>
        <dbReference type="EMBL" id="QOW59833.1"/>
    </source>
</evidence>
<dbReference type="InterPro" id="IPR005216">
    <property type="entry name" value="Citrate_lyase_ligase"/>
</dbReference>
<comment type="catalytic activity">
    <reaction evidence="3">
        <text>holo-[citrate lyase ACP] + acetate + ATP = acetyl-[citrate lyase ACP] + AMP + diphosphate</text>
        <dbReference type="Rhea" id="RHEA:23788"/>
        <dbReference type="Rhea" id="RHEA-COMP:10158"/>
        <dbReference type="Rhea" id="RHEA-COMP:13710"/>
        <dbReference type="ChEBI" id="CHEBI:30089"/>
        <dbReference type="ChEBI" id="CHEBI:30616"/>
        <dbReference type="ChEBI" id="CHEBI:33019"/>
        <dbReference type="ChEBI" id="CHEBI:82683"/>
        <dbReference type="ChEBI" id="CHEBI:137976"/>
        <dbReference type="ChEBI" id="CHEBI:456215"/>
        <dbReference type="EC" id="6.2.1.22"/>
    </reaction>
</comment>
<dbReference type="EMBL" id="CP061839">
    <property type="protein sequence ID" value="QOW59833.1"/>
    <property type="molecule type" value="Genomic_DNA"/>
</dbReference>
<dbReference type="PIRSF" id="PIRSF005751">
    <property type="entry name" value="Acet_citr_lig"/>
    <property type="match status" value="1"/>
</dbReference>
<accession>A0A7S6WMD2</accession>
<keyword evidence="1 3" id="KW-0547">Nucleotide-binding</keyword>
<dbReference type="SUPFAM" id="SSF52374">
    <property type="entry name" value="Nucleotidylyl transferase"/>
    <property type="match status" value="1"/>
</dbReference>
<dbReference type="Gene3D" id="3.40.50.620">
    <property type="entry name" value="HUPs"/>
    <property type="match status" value="1"/>
</dbReference>
<dbReference type="GO" id="GO:0005524">
    <property type="term" value="F:ATP binding"/>
    <property type="evidence" value="ECO:0007669"/>
    <property type="project" value="UniProtKB-UniRule"/>
</dbReference>
<evidence type="ECO:0000256" key="1">
    <source>
        <dbReference type="ARBA" id="ARBA00022741"/>
    </source>
</evidence>
<keyword evidence="5" id="KW-0456">Lyase</keyword>
<dbReference type="Gene3D" id="3.40.630.30">
    <property type="match status" value="1"/>
</dbReference>
<evidence type="ECO:0000259" key="4">
    <source>
        <dbReference type="SMART" id="SM00764"/>
    </source>
</evidence>
<dbReference type="Proteomes" id="UP000593915">
    <property type="component" value="Chromosome"/>
</dbReference>
<evidence type="ECO:0000256" key="2">
    <source>
        <dbReference type="ARBA" id="ARBA00022840"/>
    </source>
</evidence>
<dbReference type="InterPro" id="IPR014729">
    <property type="entry name" value="Rossmann-like_a/b/a_fold"/>
</dbReference>
<dbReference type="PANTHER" id="PTHR40599">
    <property type="entry name" value="[CITRATE [PRO-3S]-LYASE] LIGASE"/>
    <property type="match status" value="1"/>
</dbReference>
<dbReference type="RefSeq" id="WP_194075475.1">
    <property type="nucleotide sequence ID" value="NZ_CP061839.1"/>
</dbReference>
<keyword evidence="3 5" id="KW-0436">Ligase</keyword>
<dbReference type="SUPFAM" id="SSF55729">
    <property type="entry name" value="Acyl-CoA N-acyltransferases (Nat)"/>
    <property type="match status" value="1"/>
</dbReference>
<protein>
    <recommendedName>
        <fullName evidence="3">[Citrate [pro-3S]-lyase] ligase</fullName>
        <ecNumber evidence="3">6.2.1.22</ecNumber>
    </recommendedName>
</protein>